<evidence type="ECO:0008006" key="4">
    <source>
        <dbReference type="Google" id="ProtNLM"/>
    </source>
</evidence>
<dbReference type="InterPro" id="IPR040701">
    <property type="entry name" value="Bact_RF_family2"/>
</dbReference>
<sequence>MADFGNEGMADLYRRPGETSTVYADVSQDASDPRRTSTLRQRTVAEALSQAGAPVENVAAIEAILEQPHGIGGPVSRLIVAREGVVELSELLPGEPLAELIVGHGAVPQLAPLLIQRPRDVTYVVAEVGRDGGEIRLARLSRATAIAEQSVAGETEFITKVHGEDNFLANGRYQHHTEEIWKRNEALVASALDAIVRDSGAELIVLTGDVRARQLLVDQIAPATREILTELPANTRSSGATNEVLQQELERHIASILAHDEYGALERIAAGAGREDGLAETDFWGVLRSLQHAQVDVLVVAPDAMPVDELIALDREPWVAAPTDDTLGATSLGPVPAVDALLRAAILTDARVVVVSPDELPKRSSAAALLRWPTVSSATD</sequence>
<organism evidence="2 3">
    <name type="scientific">Cryobacterium psychrophilum</name>
    <dbReference type="NCBI Taxonomy" id="41988"/>
    <lineage>
        <taxon>Bacteria</taxon>
        <taxon>Bacillati</taxon>
        <taxon>Actinomycetota</taxon>
        <taxon>Actinomycetes</taxon>
        <taxon>Micrococcales</taxon>
        <taxon>Microbacteriaceae</taxon>
        <taxon>Cryobacterium</taxon>
    </lineage>
</organism>
<feature type="region of interest" description="Disordered" evidence="1">
    <location>
        <begin position="1"/>
        <end position="37"/>
    </location>
</feature>
<evidence type="ECO:0000313" key="3">
    <source>
        <dbReference type="Proteomes" id="UP000298218"/>
    </source>
</evidence>
<evidence type="ECO:0000256" key="1">
    <source>
        <dbReference type="SAM" id="MobiDB-lite"/>
    </source>
</evidence>
<evidence type="ECO:0000313" key="2">
    <source>
        <dbReference type="EMBL" id="TFD75501.1"/>
    </source>
</evidence>
<proteinExistence type="predicted"/>
<comment type="caution">
    <text evidence="2">The sequence shown here is derived from an EMBL/GenBank/DDBJ whole genome shotgun (WGS) entry which is preliminary data.</text>
</comment>
<dbReference type="EMBL" id="SOHQ01000043">
    <property type="protein sequence ID" value="TFD75501.1"/>
    <property type="molecule type" value="Genomic_DNA"/>
</dbReference>
<dbReference type="AlphaFoldDB" id="A0A4Y8KII8"/>
<keyword evidence="3" id="KW-1185">Reference proteome</keyword>
<dbReference type="Proteomes" id="UP000298218">
    <property type="component" value="Unassembled WGS sequence"/>
</dbReference>
<gene>
    <name evidence="2" type="ORF">E3T53_15520</name>
</gene>
<dbReference type="OrthoDB" id="5179393at2"/>
<name>A0A4Y8KII8_9MICO</name>
<protein>
    <recommendedName>
        <fullName evidence="4">Peptide chain release factor 1</fullName>
    </recommendedName>
</protein>
<accession>A0A4Y8KII8</accession>
<dbReference type="Pfam" id="PF18844">
    <property type="entry name" value="baeRF_family2"/>
    <property type="match status" value="1"/>
</dbReference>
<reference evidence="2 3" key="1">
    <citation type="submission" date="2019-03" db="EMBL/GenBank/DDBJ databases">
        <title>Genomics of glacier-inhabiting Cryobacterium strains.</title>
        <authorList>
            <person name="Liu Q."/>
            <person name="Xin Y.-H."/>
        </authorList>
    </citation>
    <scope>NUCLEOTIDE SEQUENCE [LARGE SCALE GENOMIC DNA]</scope>
    <source>
        <strain evidence="2 3">CGMCC 1.4292</strain>
    </source>
</reference>
<dbReference type="RefSeq" id="WP_134172908.1">
    <property type="nucleotide sequence ID" value="NZ_SODI01000001.1"/>
</dbReference>